<keyword evidence="7" id="KW-1185">Reference proteome</keyword>
<dbReference type="PROSITE" id="PS51077">
    <property type="entry name" value="HTH_ICLR"/>
    <property type="match status" value="1"/>
</dbReference>
<reference evidence="6 7" key="1">
    <citation type="submission" date="2020-10" db="EMBL/GenBank/DDBJ databases">
        <title>Sequencing the genomes of 1000 actinobacteria strains.</title>
        <authorList>
            <person name="Klenk H.-P."/>
        </authorList>
    </citation>
    <scope>NUCLEOTIDE SEQUENCE [LARGE SCALE GENOMIC DNA]</scope>
    <source>
        <strain evidence="6 7">DSM 46744</strain>
    </source>
</reference>
<dbReference type="SUPFAM" id="SSF46785">
    <property type="entry name" value="Winged helix' DNA-binding domain"/>
    <property type="match status" value="1"/>
</dbReference>
<dbReference type="PANTHER" id="PTHR30136:SF24">
    <property type="entry name" value="HTH-TYPE TRANSCRIPTIONAL REPRESSOR ALLR"/>
    <property type="match status" value="1"/>
</dbReference>
<dbReference type="Pfam" id="PF09339">
    <property type="entry name" value="HTH_IclR"/>
    <property type="match status" value="1"/>
</dbReference>
<dbReference type="SMART" id="SM00346">
    <property type="entry name" value="HTH_ICLR"/>
    <property type="match status" value="1"/>
</dbReference>
<dbReference type="EMBL" id="JADBDZ010000001">
    <property type="protein sequence ID" value="MBE1534222.1"/>
    <property type="molecule type" value="Genomic_DNA"/>
</dbReference>
<accession>A0ABR9JUI8</accession>
<dbReference type="InterPro" id="IPR014757">
    <property type="entry name" value="Tscrpt_reg_IclR_C"/>
</dbReference>
<comment type="caution">
    <text evidence="6">The sequence shown here is derived from an EMBL/GenBank/DDBJ whole genome shotgun (WGS) entry which is preliminary data.</text>
</comment>
<sequence>MARPAPAAERALTIIDLLVTHPGEQFTISDLARRTGMSLGSAHAVLAVLEERGYLARHPVRRTYGLGPALVSAGMAALDQHPAIRVATEQIGGLAAELDADVVVTAATPVDIVFVAVGGRGSRYGPGFREGERVPLVPPLGLVFMAWAHADEVEAWLGRAAVDLDRDRVDVALATVRDRGYALGRVGEVGRTLAAPRASSGSSGAADGGSRESLMETISLHGDYDLPNIEPEKEYELGMASAPVFDADGRVFVAITASGFTPGLTGREVTEIGERVKACATVVTKQTRGRLRG</sequence>
<feature type="domain" description="IclR-ED" evidence="5">
    <location>
        <begin position="69"/>
        <end position="289"/>
    </location>
</feature>
<name>A0ABR9JUI8_9ACTN</name>
<proteinExistence type="predicted"/>
<evidence type="ECO:0000259" key="4">
    <source>
        <dbReference type="PROSITE" id="PS51077"/>
    </source>
</evidence>
<dbReference type="Gene3D" id="3.30.450.40">
    <property type="match status" value="2"/>
</dbReference>
<evidence type="ECO:0000313" key="7">
    <source>
        <dbReference type="Proteomes" id="UP000627838"/>
    </source>
</evidence>
<dbReference type="InterPro" id="IPR029016">
    <property type="entry name" value="GAF-like_dom_sf"/>
</dbReference>
<evidence type="ECO:0000313" key="6">
    <source>
        <dbReference type="EMBL" id="MBE1534222.1"/>
    </source>
</evidence>
<dbReference type="PROSITE" id="PS51078">
    <property type="entry name" value="ICLR_ED"/>
    <property type="match status" value="1"/>
</dbReference>
<dbReference type="Gene3D" id="1.10.10.10">
    <property type="entry name" value="Winged helix-like DNA-binding domain superfamily/Winged helix DNA-binding domain"/>
    <property type="match status" value="1"/>
</dbReference>
<dbReference type="GO" id="GO:0003677">
    <property type="term" value="F:DNA binding"/>
    <property type="evidence" value="ECO:0007669"/>
    <property type="project" value="UniProtKB-KW"/>
</dbReference>
<dbReference type="InterPro" id="IPR005471">
    <property type="entry name" value="Tscrpt_reg_IclR_N"/>
</dbReference>
<evidence type="ECO:0000256" key="3">
    <source>
        <dbReference type="ARBA" id="ARBA00023163"/>
    </source>
</evidence>
<dbReference type="SUPFAM" id="SSF55781">
    <property type="entry name" value="GAF domain-like"/>
    <property type="match status" value="1"/>
</dbReference>
<feature type="domain" description="HTH iclR-type" evidence="4">
    <location>
        <begin position="5"/>
        <end position="68"/>
    </location>
</feature>
<organism evidence="6 7">
    <name type="scientific">Actinomadura algeriensis</name>
    <dbReference type="NCBI Taxonomy" id="1679523"/>
    <lineage>
        <taxon>Bacteria</taxon>
        <taxon>Bacillati</taxon>
        <taxon>Actinomycetota</taxon>
        <taxon>Actinomycetes</taxon>
        <taxon>Streptosporangiales</taxon>
        <taxon>Thermomonosporaceae</taxon>
        <taxon>Actinomadura</taxon>
    </lineage>
</organism>
<protein>
    <submittedName>
        <fullName evidence="6">DNA-binding IclR family transcriptional regulator</fullName>
    </submittedName>
</protein>
<evidence type="ECO:0000256" key="2">
    <source>
        <dbReference type="ARBA" id="ARBA00023125"/>
    </source>
</evidence>
<dbReference type="InterPro" id="IPR036388">
    <property type="entry name" value="WH-like_DNA-bd_sf"/>
</dbReference>
<evidence type="ECO:0000259" key="5">
    <source>
        <dbReference type="PROSITE" id="PS51078"/>
    </source>
</evidence>
<gene>
    <name evidence="6" type="ORF">H4W34_004055</name>
</gene>
<keyword evidence="3" id="KW-0804">Transcription</keyword>
<dbReference type="InterPro" id="IPR036390">
    <property type="entry name" value="WH_DNA-bd_sf"/>
</dbReference>
<keyword evidence="1" id="KW-0805">Transcription regulation</keyword>
<dbReference type="PANTHER" id="PTHR30136">
    <property type="entry name" value="HELIX-TURN-HELIX TRANSCRIPTIONAL REGULATOR, ICLR FAMILY"/>
    <property type="match status" value="1"/>
</dbReference>
<evidence type="ECO:0000256" key="1">
    <source>
        <dbReference type="ARBA" id="ARBA00023015"/>
    </source>
</evidence>
<dbReference type="RefSeq" id="WP_192760637.1">
    <property type="nucleotide sequence ID" value="NZ_JADBDZ010000001.1"/>
</dbReference>
<keyword evidence="2 6" id="KW-0238">DNA-binding</keyword>
<dbReference type="Proteomes" id="UP000627838">
    <property type="component" value="Unassembled WGS sequence"/>
</dbReference>
<dbReference type="InterPro" id="IPR050707">
    <property type="entry name" value="HTH_MetabolicPath_Reg"/>
</dbReference>